<dbReference type="OrthoDB" id="7688089at2"/>
<dbReference type="AlphaFoldDB" id="A0A074TFF9"/>
<dbReference type="EMBL" id="JHEH01000006">
    <property type="protein sequence ID" value="KEP70481.1"/>
    <property type="molecule type" value="Genomic_DNA"/>
</dbReference>
<dbReference type="Proteomes" id="UP000027725">
    <property type="component" value="Unassembled WGS sequence"/>
</dbReference>
<dbReference type="SUPFAM" id="SSF53474">
    <property type="entry name" value="alpha/beta-Hydrolases"/>
    <property type="match status" value="1"/>
</dbReference>
<gene>
    <name evidence="1" type="ORF">DL1_17670</name>
</gene>
<comment type="caution">
    <text evidence="1">The sequence shown here is derived from an EMBL/GenBank/DDBJ whole genome shotgun (WGS) entry which is preliminary data.</text>
</comment>
<dbReference type="Gene3D" id="3.40.50.1820">
    <property type="entry name" value="alpha/beta hydrolase"/>
    <property type="match status" value="1"/>
</dbReference>
<dbReference type="RefSeq" id="WP_038064279.1">
    <property type="nucleotide sequence ID" value="NZ_FOVB01000004.1"/>
</dbReference>
<sequence>MQAHWIKQRGHAHLVLFYSGWATETAEIARLAGDSDLLILSDYRDETFDPAWLQRHDRVTLVAYSMGVAVAARHLGNLRPDRAIAICGSTDPRLTIGEDIYDGTIVGLDLRSLARFARRAGLPKPQAPDLAALGDELRALKTRPAASPCVFDRIIAARKDRIFPADAMTAAWQGRPIDWVDTGHFPFGHWQDWQEITR</sequence>
<evidence type="ECO:0000313" key="1">
    <source>
        <dbReference type="EMBL" id="KEP70481.1"/>
    </source>
</evidence>
<reference evidence="1 2" key="1">
    <citation type="submission" date="2014-03" db="EMBL/GenBank/DDBJ databases">
        <title>The draft genome sequence of Thioclava dalianensis DLFJ1-1.</title>
        <authorList>
            <person name="Lai Q."/>
            <person name="Shao Z."/>
        </authorList>
    </citation>
    <scope>NUCLEOTIDE SEQUENCE [LARGE SCALE GENOMIC DNA]</scope>
    <source>
        <strain evidence="1 2">DLFJ1-1</strain>
    </source>
</reference>
<protein>
    <submittedName>
        <fullName evidence="1">Uncharacterized protein</fullName>
    </submittedName>
</protein>
<name>A0A074TFF9_9RHOB</name>
<dbReference type="InterPro" id="IPR007398">
    <property type="entry name" value="BioG"/>
</dbReference>
<organism evidence="1 2">
    <name type="scientific">Thioclava dalianensis</name>
    <dbReference type="NCBI Taxonomy" id="1185766"/>
    <lineage>
        <taxon>Bacteria</taxon>
        <taxon>Pseudomonadati</taxon>
        <taxon>Pseudomonadota</taxon>
        <taxon>Alphaproteobacteria</taxon>
        <taxon>Rhodobacterales</taxon>
        <taxon>Paracoccaceae</taxon>
        <taxon>Thioclava</taxon>
    </lineage>
</organism>
<dbReference type="ESTHER" id="9rhob-a0a074tff9">
    <property type="family name" value="BioG_Pimeloyl-ACP-methyl-esterase"/>
</dbReference>
<dbReference type="InterPro" id="IPR029058">
    <property type="entry name" value="AB_hydrolase_fold"/>
</dbReference>
<evidence type="ECO:0000313" key="2">
    <source>
        <dbReference type="Proteomes" id="UP000027725"/>
    </source>
</evidence>
<dbReference type="eggNOG" id="COG2830">
    <property type="taxonomic scope" value="Bacteria"/>
</dbReference>
<proteinExistence type="predicted"/>
<dbReference type="Pfam" id="PF04301">
    <property type="entry name" value="BioG"/>
    <property type="match status" value="1"/>
</dbReference>
<accession>A0A074TFF9</accession>
<dbReference type="STRING" id="1185766.SAMN05216224_104113"/>
<keyword evidence="2" id="KW-1185">Reference proteome</keyword>